<organism evidence="1 2">
    <name type="scientific">Paeniglutamicibacter gangotriensis</name>
    <dbReference type="NCBI Taxonomy" id="254787"/>
    <lineage>
        <taxon>Bacteria</taxon>
        <taxon>Bacillati</taxon>
        <taxon>Actinomycetota</taxon>
        <taxon>Actinomycetes</taxon>
        <taxon>Micrococcales</taxon>
        <taxon>Micrococcaceae</taxon>
        <taxon>Paeniglutamicibacter</taxon>
    </lineage>
</organism>
<reference evidence="1 2" key="1">
    <citation type="submission" date="2019-07" db="EMBL/GenBank/DDBJ databases">
        <title>Analysis of the biochemical properties, biological activity and biotechnological potential of siderophores and biosurfactants produced by Antarctic psychrotolerant bacteria.</title>
        <authorList>
            <person name="Styczynski M."/>
            <person name="Krucon T."/>
            <person name="Decewicz P."/>
            <person name="Dziewit L."/>
        </authorList>
    </citation>
    <scope>NUCLEOTIDE SEQUENCE [LARGE SCALE GENOMIC DNA]</scope>
    <source>
        <strain evidence="1 2">ANT_H27</strain>
    </source>
</reference>
<dbReference type="AlphaFoldDB" id="A0A5B0E4N7"/>
<name>A0A5B0E4N7_9MICC</name>
<dbReference type="OrthoDB" id="4808261at2"/>
<dbReference type="EMBL" id="VOBL01000031">
    <property type="protein sequence ID" value="KAA0973252.1"/>
    <property type="molecule type" value="Genomic_DNA"/>
</dbReference>
<sequence length="150" mass="16137">MGLFSAARGARRDNKELGDGVWRRAYDRFGRSLDRVHQVLEGIEDDDLHNALILIANHLADLQARVRVVCVAAQATCPSSGDDIPNELHAVHRLLSKAANDLAAAAQVAAMARMDGERWGYASAGLENVAMRADLVADGISAAEAELARH</sequence>
<evidence type="ECO:0000313" key="1">
    <source>
        <dbReference type="EMBL" id="KAA0973252.1"/>
    </source>
</evidence>
<dbReference type="RefSeq" id="WP_007272515.1">
    <property type="nucleotide sequence ID" value="NZ_JBITUG010000003.1"/>
</dbReference>
<protein>
    <submittedName>
        <fullName evidence="1">Uncharacterized protein</fullName>
    </submittedName>
</protein>
<dbReference type="Proteomes" id="UP000323856">
    <property type="component" value="Unassembled WGS sequence"/>
</dbReference>
<comment type="caution">
    <text evidence="1">The sequence shown here is derived from an EMBL/GenBank/DDBJ whole genome shotgun (WGS) entry which is preliminary data.</text>
</comment>
<gene>
    <name evidence="1" type="ORF">FQ154_19010</name>
</gene>
<accession>A0A5B0E4N7</accession>
<evidence type="ECO:0000313" key="2">
    <source>
        <dbReference type="Proteomes" id="UP000323856"/>
    </source>
</evidence>
<proteinExistence type="predicted"/>